<protein>
    <submittedName>
        <fullName evidence="1">Uncharacterized protein</fullName>
    </submittedName>
</protein>
<dbReference type="InterPro" id="IPR036390">
    <property type="entry name" value="WH_DNA-bd_sf"/>
</dbReference>
<dbReference type="EMBL" id="LAZR01006846">
    <property type="protein sequence ID" value="KKM89262.1"/>
    <property type="molecule type" value="Genomic_DNA"/>
</dbReference>
<dbReference type="SUPFAM" id="SSF46785">
    <property type="entry name" value="Winged helix' DNA-binding domain"/>
    <property type="match status" value="1"/>
</dbReference>
<reference evidence="1" key="1">
    <citation type="journal article" date="2015" name="Nature">
        <title>Complex archaea that bridge the gap between prokaryotes and eukaryotes.</title>
        <authorList>
            <person name="Spang A."/>
            <person name="Saw J.H."/>
            <person name="Jorgensen S.L."/>
            <person name="Zaremba-Niedzwiedzka K."/>
            <person name="Martijn J."/>
            <person name="Lind A.E."/>
            <person name="van Eijk R."/>
            <person name="Schleper C."/>
            <person name="Guy L."/>
            <person name="Ettema T.J."/>
        </authorList>
    </citation>
    <scope>NUCLEOTIDE SEQUENCE</scope>
</reference>
<sequence>MTQQPSKDLETKNPLHTHYPRYFDINMRYYLGENNHQKGVNRTKVSVLIAIRFSIVTPGIVRWLYGINHRLALEHLNRLEKDGLLRVVKTHRSPDGRVYVPTYTAAKFAEELMGIDVYFRSNKNPALQFNQNNVAHNLINAFVMLRGIHNYHSDETYAPMWSGFITEPEFKRINNLSDARTVDGAVRLLDGSVAAVEIEHSFKNKTARQVILLKYLASLKKNDYSKIFLFSQSVKIFDDIKRLHEQLFEEMPQRFDKKTRAPLLSESDAELLRASIIYRTKLCSEIEKMFYS</sequence>
<comment type="caution">
    <text evidence="1">The sequence shown here is derived from an EMBL/GenBank/DDBJ whole genome shotgun (WGS) entry which is preliminary data.</text>
</comment>
<gene>
    <name evidence="1" type="ORF">LCGC14_1250460</name>
</gene>
<proteinExistence type="predicted"/>
<evidence type="ECO:0000313" key="1">
    <source>
        <dbReference type="EMBL" id="KKM89262.1"/>
    </source>
</evidence>
<organism evidence="1">
    <name type="scientific">marine sediment metagenome</name>
    <dbReference type="NCBI Taxonomy" id="412755"/>
    <lineage>
        <taxon>unclassified sequences</taxon>
        <taxon>metagenomes</taxon>
        <taxon>ecological metagenomes</taxon>
    </lineage>
</organism>
<dbReference type="AlphaFoldDB" id="A0A0F9P790"/>
<name>A0A0F9P790_9ZZZZ</name>
<accession>A0A0F9P790</accession>